<dbReference type="EMBL" id="BGPR01008714">
    <property type="protein sequence ID" value="GBN35564.1"/>
    <property type="molecule type" value="Genomic_DNA"/>
</dbReference>
<dbReference type="Proteomes" id="UP000499080">
    <property type="component" value="Unassembled WGS sequence"/>
</dbReference>
<organism evidence="1 2">
    <name type="scientific">Araneus ventricosus</name>
    <name type="common">Orbweaver spider</name>
    <name type="synonym">Epeira ventricosa</name>
    <dbReference type="NCBI Taxonomy" id="182803"/>
    <lineage>
        <taxon>Eukaryota</taxon>
        <taxon>Metazoa</taxon>
        <taxon>Ecdysozoa</taxon>
        <taxon>Arthropoda</taxon>
        <taxon>Chelicerata</taxon>
        <taxon>Arachnida</taxon>
        <taxon>Araneae</taxon>
        <taxon>Araneomorphae</taxon>
        <taxon>Entelegynae</taxon>
        <taxon>Araneoidea</taxon>
        <taxon>Araneidae</taxon>
        <taxon>Araneus</taxon>
    </lineage>
</organism>
<proteinExistence type="predicted"/>
<evidence type="ECO:0000313" key="2">
    <source>
        <dbReference type="Proteomes" id="UP000499080"/>
    </source>
</evidence>
<accession>A0A4Y2NA54</accession>
<name>A0A4Y2NA54_ARAVE</name>
<comment type="caution">
    <text evidence="1">The sequence shown here is derived from an EMBL/GenBank/DDBJ whole genome shotgun (WGS) entry which is preliminary data.</text>
</comment>
<reference evidence="1 2" key="1">
    <citation type="journal article" date="2019" name="Sci. Rep.">
        <title>Orb-weaving spider Araneus ventricosus genome elucidates the spidroin gene catalogue.</title>
        <authorList>
            <person name="Kono N."/>
            <person name="Nakamura H."/>
            <person name="Ohtoshi R."/>
            <person name="Moran D.A.P."/>
            <person name="Shinohara A."/>
            <person name="Yoshida Y."/>
            <person name="Fujiwara M."/>
            <person name="Mori M."/>
            <person name="Tomita M."/>
            <person name="Arakawa K."/>
        </authorList>
    </citation>
    <scope>NUCLEOTIDE SEQUENCE [LARGE SCALE GENOMIC DNA]</scope>
</reference>
<dbReference type="AlphaFoldDB" id="A0A4Y2NA54"/>
<gene>
    <name evidence="1" type="ORF">AVEN_157064_1</name>
</gene>
<sequence length="87" mass="9230">MDSPPRLWSACALGGDLILDCQQYLIEFVVKIMGACKNKNVLTVVDTGSISHEMLGGKKGMVNFSTGVENLISKGKDGSLRVVSVAS</sequence>
<keyword evidence="2" id="KW-1185">Reference proteome</keyword>
<protein>
    <submittedName>
        <fullName evidence="1">Uncharacterized protein</fullName>
    </submittedName>
</protein>
<dbReference type="OrthoDB" id="6108017at2759"/>
<evidence type="ECO:0000313" key="1">
    <source>
        <dbReference type="EMBL" id="GBN35564.1"/>
    </source>
</evidence>